<dbReference type="Proteomes" id="UP000828390">
    <property type="component" value="Unassembled WGS sequence"/>
</dbReference>
<dbReference type="EMBL" id="JAIWYP010000006">
    <property type="protein sequence ID" value="KAH3808677.1"/>
    <property type="molecule type" value="Genomic_DNA"/>
</dbReference>
<gene>
    <name evidence="3" type="ORF">DPMN_137034</name>
</gene>
<sequence>MSTMALAIVFGPNVFMLGKGFIALKDQGTMNQIMYRFSVDYSALFKGADEDTPNVYSERQRNNKVPDRTPSPKLSPSPRYQWRTIKRG</sequence>
<reference evidence="3" key="2">
    <citation type="submission" date="2020-11" db="EMBL/GenBank/DDBJ databases">
        <authorList>
            <person name="McCartney M.A."/>
            <person name="Auch B."/>
            <person name="Kono T."/>
            <person name="Mallez S."/>
            <person name="Becker A."/>
            <person name="Gohl D.M."/>
            <person name="Silverstein K.A.T."/>
            <person name="Koren S."/>
            <person name="Bechman K.B."/>
            <person name="Herman A."/>
            <person name="Abrahante J.E."/>
            <person name="Garbe J."/>
        </authorList>
    </citation>
    <scope>NUCLEOTIDE SEQUENCE</scope>
    <source>
        <strain evidence="3">Duluth1</strain>
        <tissue evidence="3">Whole animal</tissue>
    </source>
</reference>
<organism evidence="3 4">
    <name type="scientific">Dreissena polymorpha</name>
    <name type="common">Zebra mussel</name>
    <name type="synonym">Mytilus polymorpha</name>
    <dbReference type="NCBI Taxonomy" id="45954"/>
    <lineage>
        <taxon>Eukaryota</taxon>
        <taxon>Metazoa</taxon>
        <taxon>Spiralia</taxon>
        <taxon>Lophotrochozoa</taxon>
        <taxon>Mollusca</taxon>
        <taxon>Bivalvia</taxon>
        <taxon>Autobranchia</taxon>
        <taxon>Heteroconchia</taxon>
        <taxon>Euheterodonta</taxon>
        <taxon>Imparidentia</taxon>
        <taxon>Neoheterodontei</taxon>
        <taxon>Myida</taxon>
        <taxon>Dreissenoidea</taxon>
        <taxon>Dreissenidae</taxon>
        <taxon>Dreissena</taxon>
    </lineage>
</organism>
<reference evidence="3" key="1">
    <citation type="journal article" date="2019" name="bioRxiv">
        <title>The Genome of the Zebra Mussel, Dreissena polymorpha: A Resource for Invasive Species Research.</title>
        <authorList>
            <person name="McCartney M.A."/>
            <person name="Auch B."/>
            <person name="Kono T."/>
            <person name="Mallez S."/>
            <person name="Zhang Y."/>
            <person name="Obille A."/>
            <person name="Becker A."/>
            <person name="Abrahante J.E."/>
            <person name="Garbe J."/>
            <person name="Badalamenti J.P."/>
            <person name="Herman A."/>
            <person name="Mangelson H."/>
            <person name="Liachko I."/>
            <person name="Sullivan S."/>
            <person name="Sone E.D."/>
            <person name="Koren S."/>
            <person name="Silverstein K.A.T."/>
            <person name="Beckman K.B."/>
            <person name="Gohl D.M."/>
        </authorList>
    </citation>
    <scope>NUCLEOTIDE SEQUENCE</scope>
    <source>
        <strain evidence="3">Duluth1</strain>
        <tissue evidence="3">Whole animal</tissue>
    </source>
</reference>
<accession>A0A9D4G211</accession>
<evidence type="ECO:0000313" key="3">
    <source>
        <dbReference type="EMBL" id="KAH3808677.1"/>
    </source>
</evidence>
<keyword evidence="4" id="KW-1185">Reference proteome</keyword>
<dbReference type="AlphaFoldDB" id="A0A9D4G211"/>
<keyword evidence="2" id="KW-0472">Membrane</keyword>
<feature type="compositionally biased region" description="Basic and acidic residues" evidence="1">
    <location>
        <begin position="58"/>
        <end position="67"/>
    </location>
</feature>
<evidence type="ECO:0000256" key="2">
    <source>
        <dbReference type="SAM" id="Phobius"/>
    </source>
</evidence>
<feature type="transmembrane region" description="Helical" evidence="2">
    <location>
        <begin position="6"/>
        <end position="24"/>
    </location>
</feature>
<protein>
    <submittedName>
        <fullName evidence="3">Uncharacterized protein</fullName>
    </submittedName>
</protein>
<evidence type="ECO:0000313" key="4">
    <source>
        <dbReference type="Proteomes" id="UP000828390"/>
    </source>
</evidence>
<keyword evidence="2" id="KW-1133">Transmembrane helix</keyword>
<keyword evidence="2" id="KW-0812">Transmembrane</keyword>
<feature type="region of interest" description="Disordered" evidence="1">
    <location>
        <begin position="52"/>
        <end position="88"/>
    </location>
</feature>
<name>A0A9D4G211_DREPO</name>
<evidence type="ECO:0000256" key="1">
    <source>
        <dbReference type="SAM" id="MobiDB-lite"/>
    </source>
</evidence>
<comment type="caution">
    <text evidence="3">The sequence shown here is derived from an EMBL/GenBank/DDBJ whole genome shotgun (WGS) entry which is preliminary data.</text>
</comment>
<proteinExistence type="predicted"/>